<keyword evidence="4" id="KW-0676">Redox-active center</keyword>
<dbReference type="InterPro" id="IPR002065">
    <property type="entry name" value="TPX"/>
</dbReference>
<evidence type="ECO:0000256" key="3">
    <source>
        <dbReference type="ARBA" id="ARBA00023157"/>
    </source>
</evidence>
<dbReference type="GO" id="GO:0008379">
    <property type="term" value="F:thioredoxin peroxidase activity"/>
    <property type="evidence" value="ECO:0007669"/>
    <property type="project" value="InterPro"/>
</dbReference>
<dbReference type="SUPFAM" id="SSF52833">
    <property type="entry name" value="Thioredoxin-like"/>
    <property type="match status" value="1"/>
</dbReference>
<dbReference type="PANTHER" id="PTHR43110">
    <property type="entry name" value="THIOL PEROXIDASE"/>
    <property type="match status" value="1"/>
</dbReference>
<evidence type="ECO:0000313" key="5">
    <source>
        <dbReference type="EMBL" id="BCR35592.1"/>
    </source>
</evidence>
<gene>
    <name evidence="5" type="primary">tpx</name>
    <name evidence="5" type="ORF">MPAN_004850</name>
</gene>
<organism evidence="5 6">
    <name type="scientific">Mariniplasma anaerobium</name>
    <dbReference type="NCBI Taxonomy" id="2735436"/>
    <lineage>
        <taxon>Bacteria</taxon>
        <taxon>Bacillati</taxon>
        <taxon>Mycoplasmatota</taxon>
        <taxon>Mollicutes</taxon>
        <taxon>Acholeplasmatales</taxon>
        <taxon>Acholeplasmataceae</taxon>
        <taxon>Mariniplasma</taxon>
    </lineage>
</organism>
<evidence type="ECO:0000256" key="1">
    <source>
        <dbReference type="ARBA" id="ARBA00022559"/>
    </source>
</evidence>
<reference evidence="5" key="1">
    <citation type="submission" date="2021-01" db="EMBL/GenBank/DDBJ databases">
        <title>Draft genome sequence of Acholeplasmataceae bacterium strain Mahy22.</title>
        <authorList>
            <person name="Watanabe M."/>
            <person name="Kojima H."/>
            <person name="Fukui M."/>
        </authorList>
    </citation>
    <scope>NUCLEOTIDE SEQUENCE</scope>
    <source>
        <strain evidence="5">Mahy22</strain>
    </source>
</reference>
<sequence>MKTFKSKPVTLIGDTKEVGDIAPDFKALNHKNEYVSLSDFKTKYIILNVVPSLDTTVCDRQTRTVNQELSEIDDLTVLTISNDLPYAQARWCGSAGLDNVITLSDYIELDFGNKYGTYIKELRLLARSVFVLDQNRKIIYIEYVDEMSSHLNFDELLTFVKNLPKD</sequence>
<dbReference type="InterPro" id="IPR013740">
    <property type="entry name" value="Redoxin"/>
</dbReference>
<keyword evidence="6" id="KW-1185">Reference proteome</keyword>
<dbReference type="KEGG" id="manr:MPAN_004850"/>
<dbReference type="Gene3D" id="3.40.30.10">
    <property type="entry name" value="Glutaredoxin"/>
    <property type="match status" value="1"/>
</dbReference>
<dbReference type="InterPro" id="IPR036249">
    <property type="entry name" value="Thioredoxin-like_sf"/>
</dbReference>
<dbReference type="EMBL" id="AP024412">
    <property type="protein sequence ID" value="BCR35592.1"/>
    <property type="molecule type" value="Genomic_DNA"/>
</dbReference>
<keyword evidence="1 5" id="KW-0575">Peroxidase</keyword>
<dbReference type="InterPro" id="IPR013766">
    <property type="entry name" value="Thioredoxin_domain"/>
</dbReference>
<keyword evidence="1 5" id="KW-0560">Oxidoreductase</keyword>
<dbReference type="AlphaFoldDB" id="A0A7U9TIY4"/>
<dbReference type="PANTHER" id="PTHR43110:SF1">
    <property type="entry name" value="THIOL PEROXIDASE"/>
    <property type="match status" value="1"/>
</dbReference>
<evidence type="ECO:0000313" key="6">
    <source>
        <dbReference type="Proteomes" id="UP000620133"/>
    </source>
</evidence>
<protein>
    <submittedName>
        <fullName evidence="5">Putative thiol peroxidase</fullName>
    </submittedName>
</protein>
<dbReference type="InterPro" id="IPR050455">
    <property type="entry name" value="Tpx_Peroxidase_subfamily"/>
</dbReference>
<accession>A0A7U9TIY4</accession>
<evidence type="ECO:0000256" key="2">
    <source>
        <dbReference type="ARBA" id="ARBA00022862"/>
    </source>
</evidence>
<dbReference type="RefSeq" id="WP_176238439.1">
    <property type="nucleotide sequence ID" value="NZ_AP024412.1"/>
</dbReference>
<keyword evidence="3" id="KW-1015">Disulfide bond</keyword>
<dbReference type="Proteomes" id="UP000620133">
    <property type="component" value="Chromosome"/>
</dbReference>
<dbReference type="CDD" id="cd03014">
    <property type="entry name" value="PRX_Atyp2cys"/>
    <property type="match status" value="1"/>
</dbReference>
<dbReference type="NCBIfam" id="NF001808">
    <property type="entry name" value="PRK00522.1"/>
    <property type="match status" value="1"/>
</dbReference>
<proteinExistence type="predicted"/>
<name>A0A7U9TIY4_9MOLU</name>
<dbReference type="Pfam" id="PF08534">
    <property type="entry name" value="Redoxin"/>
    <property type="match status" value="1"/>
</dbReference>
<evidence type="ECO:0000256" key="4">
    <source>
        <dbReference type="ARBA" id="ARBA00023284"/>
    </source>
</evidence>
<dbReference type="PROSITE" id="PS51352">
    <property type="entry name" value="THIOREDOXIN_2"/>
    <property type="match status" value="1"/>
</dbReference>
<keyword evidence="2" id="KW-0049">Antioxidant</keyword>